<dbReference type="Proteomes" id="UP000064939">
    <property type="component" value="Chromosome"/>
</dbReference>
<comment type="catalytic activity">
    <reaction evidence="12 13">
        <text>tRNA(Thr) + L-threonine + ATP = L-threonyl-tRNA(Thr) + AMP + diphosphate + H(+)</text>
        <dbReference type="Rhea" id="RHEA:24624"/>
        <dbReference type="Rhea" id="RHEA-COMP:9670"/>
        <dbReference type="Rhea" id="RHEA-COMP:9704"/>
        <dbReference type="ChEBI" id="CHEBI:15378"/>
        <dbReference type="ChEBI" id="CHEBI:30616"/>
        <dbReference type="ChEBI" id="CHEBI:33019"/>
        <dbReference type="ChEBI" id="CHEBI:57926"/>
        <dbReference type="ChEBI" id="CHEBI:78442"/>
        <dbReference type="ChEBI" id="CHEBI:78534"/>
        <dbReference type="ChEBI" id="CHEBI:456215"/>
        <dbReference type="EC" id="6.1.1.3"/>
    </reaction>
</comment>
<evidence type="ECO:0000256" key="11">
    <source>
        <dbReference type="ARBA" id="ARBA00023146"/>
    </source>
</evidence>
<dbReference type="KEGG" id="aei:AOY20_01380"/>
<accession>A0A0N7GXC1</accession>
<evidence type="ECO:0000256" key="2">
    <source>
        <dbReference type="ARBA" id="ARBA00022490"/>
    </source>
</evidence>
<gene>
    <name evidence="13" type="primary">thrS</name>
    <name evidence="16" type="ORF">AOY20_01380</name>
</gene>
<evidence type="ECO:0000259" key="14">
    <source>
        <dbReference type="PROSITE" id="PS50862"/>
    </source>
</evidence>
<name>A0A0N7GXC1_9GAMM</name>
<keyword evidence="7 13" id="KW-0862">Zinc</keyword>
<dbReference type="PRINTS" id="PR01047">
    <property type="entry name" value="TRNASYNTHTHR"/>
</dbReference>
<keyword evidence="9 13" id="KW-0694">RNA-binding</keyword>
<keyword evidence="2 13" id="KW-0963">Cytoplasm</keyword>
<dbReference type="InterPro" id="IPR012947">
    <property type="entry name" value="tRNA_SAD"/>
</dbReference>
<dbReference type="Gene3D" id="3.30.930.10">
    <property type="entry name" value="Bira Bifunctional Protein, Domain 2"/>
    <property type="match status" value="1"/>
</dbReference>
<dbReference type="InterPro" id="IPR047246">
    <property type="entry name" value="ThrRS_anticodon"/>
</dbReference>
<dbReference type="Pfam" id="PF00587">
    <property type="entry name" value="tRNA-synt_2b"/>
    <property type="match status" value="1"/>
</dbReference>
<dbReference type="EMBL" id="CP012808">
    <property type="protein sequence ID" value="ALH94299.1"/>
    <property type="molecule type" value="Genomic_DNA"/>
</dbReference>
<keyword evidence="11 13" id="KW-0030">Aminoacyl-tRNA synthetase</keyword>
<comment type="similarity">
    <text evidence="1 13">Belongs to the class-II aminoacyl-tRNA synthetase family.</text>
</comment>
<dbReference type="GO" id="GO:0046872">
    <property type="term" value="F:metal ion binding"/>
    <property type="evidence" value="ECO:0007669"/>
    <property type="project" value="UniProtKB-KW"/>
</dbReference>
<reference evidence="16 17" key="1">
    <citation type="journal article" date="2015" name="Int. J. Syst. Evol. Microbiol.">
        <title>Acinetobacter equi sp. nov. isolated from horse faeces.</title>
        <authorList>
            <person name="Poppel M.T."/>
            <person name="Skiebe E."/>
            <person name="Laue M."/>
            <person name="Bergmann H."/>
            <person name="Ebersberger I."/>
            <person name="Garn T."/>
            <person name="Fruth A."/>
            <person name="Baumgardt S."/>
            <person name="Busse H.J."/>
            <person name="Wilharm G."/>
        </authorList>
    </citation>
    <scope>NUCLEOTIDE SEQUENCE [LARGE SCALE GENOMIC DNA]</scope>
    <source>
        <strain evidence="16 17">114</strain>
    </source>
</reference>
<evidence type="ECO:0000259" key="15">
    <source>
        <dbReference type="PROSITE" id="PS51880"/>
    </source>
</evidence>
<evidence type="ECO:0000256" key="9">
    <source>
        <dbReference type="ARBA" id="ARBA00022884"/>
    </source>
</evidence>
<evidence type="ECO:0000256" key="5">
    <source>
        <dbReference type="ARBA" id="ARBA00022723"/>
    </source>
</evidence>
<feature type="binding site" evidence="13">
    <location>
        <position position="510"/>
    </location>
    <ligand>
        <name>Zn(2+)</name>
        <dbReference type="ChEBI" id="CHEBI:29105"/>
        <note>catalytic</note>
    </ligand>
</feature>
<keyword evidence="17" id="KW-1185">Reference proteome</keyword>
<dbReference type="InterPro" id="IPR012675">
    <property type="entry name" value="Beta-grasp_dom_sf"/>
</dbReference>
<keyword evidence="5 13" id="KW-0479">Metal-binding</keyword>
<dbReference type="STRING" id="1324350.AOY20_01380"/>
<sequence length="640" mass="72919">MPIITLPNGDQKQFDQAVSVMEVAASIGPGLAKNTVAGRVNGQLVDACDLITEDATLQIITPKDDEGLEIIRHSCAHLVGHAVKQLFPEVKMVIGPVIEDGFYYDVFSPKPFTPEDMAAIEERMKKLIDQDYDVIKKMTPRADVIKVFTERGEDYKLRLIDDMPEETQMGLYYHQEYVDMCRGPHVPNTKFLKSFKLTKMSGAYWRGDAKNEQLQRIYGTAWADKKQLAAYIKRIEEAEKRDHRKIGKALDLFHMQEEAPGMVFWHPNGWTIYQVLEQYMRKVQQENGYLEIKTPQIVDFSLWEKSGHAANYAENMFTTHSESRNYAVKPMNCPCHVQVFNQGLKSYRDLPIRLAEFGSCHRNEPSGSLHGIMRVRGFTQDDAHIFCTTEQIGKEVADFIKLTLDVYKDFGFEEVQMKLSTRPEKRVGADELWDVAEKSLADALDQAGLEWQEQPGEGAFYGPKIEFSLKDCLGRIWQCGTIQCDFNLPERLDASYVTEDNDRDQPVMLHRAILGSFERFIGILIEHYAGFMPPWLAPIQACVMNITDSQAEACESVVAKLKENGIRAISDLRNEKIGFKIRERTLERIPYLLVLGDREVEEGTVNVRTRSGKNLGTMSIDAFVDLVKTAVAERGRYIVE</sequence>
<evidence type="ECO:0000256" key="3">
    <source>
        <dbReference type="ARBA" id="ARBA00022555"/>
    </source>
</evidence>
<dbReference type="Pfam" id="PF07973">
    <property type="entry name" value="tRNA_SAD"/>
    <property type="match status" value="1"/>
</dbReference>
<feature type="region of interest" description="Catalytic" evidence="13">
    <location>
        <begin position="242"/>
        <end position="533"/>
    </location>
</feature>
<feature type="domain" description="Aminoacyl-transfer RNA synthetases class-II family profile" evidence="14">
    <location>
        <begin position="242"/>
        <end position="533"/>
    </location>
</feature>
<evidence type="ECO:0000313" key="16">
    <source>
        <dbReference type="EMBL" id="ALH94299.1"/>
    </source>
</evidence>
<keyword evidence="4 13" id="KW-0436">Ligase</keyword>
<dbReference type="Gene3D" id="3.10.20.30">
    <property type="match status" value="1"/>
</dbReference>
<dbReference type="Pfam" id="PF03129">
    <property type="entry name" value="HGTP_anticodon"/>
    <property type="match status" value="1"/>
</dbReference>
<dbReference type="PROSITE" id="PS50862">
    <property type="entry name" value="AA_TRNA_LIGASE_II"/>
    <property type="match status" value="1"/>
</dbReference>
<dbReference type="InterPro" id="IPR004154">
    <property type="entry name" value="Anticodon-bd"/>
</dbReference>
<dbReference type="InterPro" id="IPR002320">
    <property type="entry name" value="Thr-tRNA-ligase_IIa"/>
</dbReference>
<dbReference type="RefSeq" id="WP_054580212.1">
    <property type="nucleotide sequence ID" value="NZ_CP012808.1"/>
</dbReference>
<evidence type="ECO:0000256" key="7">
    <source>
        <dbReference type="ARBA" id="ARBA00022833"/>
    </source>
</evidence>
<dbReference type="GO" id="GO:0006435">
    <property type="term" value="P:threonyl-tRNA aminoacylation"/>
    <property type="evidence" value="ECO:0007669"/>
    <property type="project" value="UniProtKB-UniRule"/>
</dbReference>
<dbReference type="InterPro" id="IPR004095">
    <property type="entry name" value="TGS"/>
</dbReference>
<dbReference type="SUPFAM" id="SSF52954">
    <property type="entry name" value="Class II aaRS ABD-related"/>
    <property type="match status" value="1"/>
</dbReference>
<dbReference type="GO" id="GO:0005524">
    <property type="term" value="F:ATP binding"/>
    <property type="evidence" value="ECO:0007669"/>
    <property type="project" value="UniProtKB-UniRule"/>
</dbReference>
<dbReference type="OrthoDB" id="9802304at2"/>
<dbReference type="CDD" id="cd01667">
    <property type="entry name" value="TGS_ThrRS"/>
    <property type="match status" value="1"/>
</dbReference>
<dbReference type="GO" id="GO:0004829">
    <property type="term" value="F:threonine-tRNA ligase activity"/>
    <property type="evidence" value="ECO:0007669"/>
    <property type="project" value="UniProtKB-UniRule"/>
</dbReference>
<dbReference type="CDD" id="cd00771">
    <property type="entry name" value="ThrRS_core"/>
    <property type="match status" value="1"/>
</dbReference>
<keyword evidence="10 13" id="KW-0648">Protein biosynthesis</keyword>
<dbReference type="SUPFAM" id="SSF55186">
    <property type="entry name" value="ThrRS/AlaRS common domain"/>
    <property type="match status" value="1"/>
</dbReference>
<evidence type="ECO:0000256" key="10">
    <source>
        <dbReference type="ARBA" id="ARBA00022917"/>
    </source>
</evidence>
<dbReference type="CDD" id="cd00860">
    <property type="entry name" value="ThrRS_anticodon"/>
    <property type="match status" value="1"/>
</dbReference>
<dbReference type="InterPro" id="IPR018163">
    <property type="entry name" value="Thr/Ala-tRNA-synth_IIc_edit"/>
</dbReference>
<evidence type="ECO:0000256" key="1">
    <source>
        <dbReference type="ARBA" id="ARBA00008226"/>
    </source>
</evidence>
<dbReference type="SUPFAM" id="SSF55681">
    <property type="entry name" value="Class II aaRS and biotin synthetases"/>
    <property type="match status" value="1"/>
</dbReference>
<keyword evidence="6 13" id="KW-0547">Nucleotide-binding</keyword>
<comment type="subunit">
    <text evidence="13">Homodimer.</text>
</comment>
<dbReference type="PANTHER" id="PTHR11451">
    <property type="entry name" value="THREONINE-TRNA LIGASE"/>
    <property type="match status" value="1"/>
</dbReference>
<dbReference type="GO" id="GO:0005829">
    <property type="term" value="C:cytosol"/>
    <property type="evidence" value="ECO:0007669"/>
    <property type="project" value="TreeGrafter"/>
</dbReference>
<dbReference type="InterPro" id="IPR006195">
    <property type="entry name" value="aa-tRNA-synth_II"/>
</dbReference>
<dbReference type="Pfam" id="PF02824">
    <property type="entry name" value="TGS"/>
    <property type="match status" value="1"/>
</dbReference>
<evidence type="ECO:0000256" key="8">
    <source>
        <dbReference type="ARBA" id="ARBA00022840"/>
    </source>
</evidence>
<dbReference type="InterPro" id="IPR045864">
    <property type="entry name" value="aa-tRNA-synth_II/BPL/LPL"/>
</dbReference>
<dbReference type="GO" id="GO:0000049">
    <property type="term" value="F:tRNA binding"/>
    <property type="evidence" value="ECO:0007669"/>
    <property type="project" value="UniProtKB-KW"/>
</dbReference>
<dbReference type="HAMAP" id="MF_00184">
    <property type="entry name" value="Thr_tRNA_synth"/>
    <property type="match status" value="1"/>
</dbReference>
<evidence type="ECO:0000256" key="13">
    <source>
        <dbReference type="HAMAP-Rule" id="MF_00184"/>
    </source>
</evidence>
<organism evidence="16 17">
    <name type="scientific">Acinetobacter equi</name>
    <dbReference type="NCBI Taxonomy" id="1324350"/>
    <lineage>
        <taxon>Bacteria</taxon>
        <taxon>Pseudomonadati</taxon>
        <taxon>Pseudomonadota</taxon>
        <taxon>Gammaproteobacteria</taxon>
        <taxon>Moraxellales</taxon>
        <taxon>Moraxellaceae</taxon>
        <taxon>Acinetobacter</taxon>
    </lineage>
</organism>
<feature type="binding site" evidence="13">
    <location>
        <position position="384"/>
    </location>
    <ligand>
        <name>Zn(2+)</name>
        <dbReference type="ChEBI" id="CHEBI:29105"/>
        <note>catalytic</note>
    </ligand>
</feature>
<keyword evidence="3 13" id="KW-0820">tRNA-binding</keyword>
<feature type="domain" description="TGS" evidence="15">
    <location>
        <begin position="1"/>
        <end position="61"/>
    </location>
</feature>
<evidence type="ECO:0000313" key="17">
    <source>
        <dbReference type="Proteomes" id="UP000064939"/>
    </source>
</evidence>
<dbReference type="InterPro" id="IPR036621">
    <property type="entry name" value="Anticodon-bd_dom_sf"/>
</dbReference>
<dbReference type="InterPro" id="IPR012676">
    <property type="entry name" value="TGS-like"/>
</dbReference>
<dbReference type="FunFam" id="3.40.50.800:FF:000001">
    <property type="entry name" value="Threonine--tRNA ligase"/>
    <property type="match status" value="1"/>
</dbReference>
<dbReference type="InterPro" id="IPR033728">
    <property type="entry name" value="ThrRS_core"/>
</dbReference>
<dbReference type="Gene3D" id="3.30.54.20">
    <property type="match status" value="1"/>
</dbReference>
<proteinExistence type="inferred from homology"/>
<dbReference type="FunFam" id="3.10.20.30:FF:000005">
    <property type="entry name" value="Threonine--tRNA ligase"/>
    <property type="match status" value="1"/>
</dbReference>
<dbReference type="PROSITE" id="PS51880">
    <property type="entry name" value="TGS"/>
    <property type="match status" value="1"/>
</dbReference>
<dbReference type="InterPro" id="IPR002314">
    <property type="entry name" value="aa-tRNA-synt_IIb"/>
</dbReference>
<dbReference type="Gene3D" id="3.40.50.800">
    <property type="entry name" value="Anticodon-binding domain"/>
    <property type="match status" value="1"/>
</dbReference>
<dbReference type="SMART" id="SM00863">
    <property type="entry name" value="tRNA_SAD"/>
    <property type="match status" value="1"/>
</dbReference>
<feature type="binding site" evidence="13">
    <location>
        <position position="333"/>
    </location>
    <ligand>
        <name>Zn(2+)</name>
        <dbReference type="ChEBI" id="CHEBI:29105"/>
        <note>catalytic</note>
    </ligand>
</feature>
<comment type="cofactor">
    <cofactor evidence="13">
        <name>Zn(2+)</name>
        <dbReference type="ChEBI" id="CHEBI:29105"/>
    </cofactor>
    <text evidence="13">Binds 1 zinc ion per subunit.</text>
</comment>
<dbReference type="FunFam" id="3.30.980.10:FF:000005">
    <property type="entry name" value="Threonyl-tRNA synthetase, mitochondrial"/>
    <property type="match status" value="1"/>
</dbReference>
<dbReference type="AlphaFoldDB" id="A0A0N7GXC1"/>
<dbReference type="Gene3D" id="3.30.980.10">
    <property type="entry name" value="Threonyl-trna Synthetase, Chain A, domain 2"/>
    <property type="match status" value="1"/>
</dbReference>
<dbReference type="FunFam" id="3.30.54.20:FF:000002">
    <property type="entry name" value="Threonine--tRNA ligase"/>
    <property type="match status" value="1"/>
</dbReference>
<comment type="subcellular location">
    <subcellularLocation>
        <location evidence="13">Cytoplasm</location>
    </subcellularLocation>
</comment>
<keyword evidence="8 13" id="KW-0067">ATP-binding</keyword>
<dbReference type="PANTHER" id="PTHR11451:SF44">
    <property type="entry name" value="THREONINE--TRNA LIGASE, CHLOROPLASTIC_MITOCHONDRIAL 2"/>
    <property type="match status" value="1"/>
</dbReference>
<dbReference type="NCBIfam" id="TIGR00418">
    <property type="entry name" value="thrS"/>
    <property type="match status" value="1"/>
</dbReference>
<evidence type="ECO:0000256" key="4">
    <source>
        <dbReference type="ARBA" id="ARBA00022598"/>
    </source>
</evidence>
<dbReference type="SUPFAM" id="SSF81271">
    <property type="entry name" value="TGS-like"/>
    <property type="match status" value="1"/>
</dbReference>
<dbReference type="FunFam" id="3.30.930.10:FF:000002">
    <property type="entry name" value="Threonine--tRNA ligase"/>
    <property type="match status" value="1"/>
</dbReference>
<evidence type="ECO:0000256" key="12">
    <source>
        <dbReference type="ARBA" id="ARBA00049515"/>
    </source>
</evidence>
<dbReference type="EC" id="6.1.1.3" evidence="13"/>
<evidence type="ECO:0000256" key="6">
    <source>
        <dbReference type="ARBA" id="ARBA00022741"/>
    </source>
</evidence>
<protein>
    <recommendedName>
        <fullName evidence="13">Threonine--tRNA ligase</fullName>
        <ecNumber evidence="13">6.1.1.3</ecNumber>
    </recommendedName>
    <alternativeName>
        <fullName evidence="13">Threonyl-tRNA synthetase</fullName>
        <shortName evidence="13">ThrRS</shortName>
    </alternativeName>
</protein>